<dbReference type="InterPro" id="IPR050844">
    <property type="entry name" value="Coatomer_complex_subunit"/>
</dbReference>
<evidence type="ECO:0000256" key="4">
    <source>
        <dbReference type="PROSITE-ProRule" id="PRU00221"/>
    </source>
</evidence>
<comment type="subcellular location">
    <subcellularLocation>
        <location evidence="1">Cytoplasmic vesicle</location>
        <location evidence="1">COPI-coated vesicle membrane</location>
        <topology evidence="1">Peripheral membrane protein</topology>
        <orientation evidence="1">Cytoplasmic side</orientation>
    </subcellularLocation>
</comment>
<dbReference type="InterPro" id="IPR015943">
    <property type="entry name" value="WD40/YVTN_repeat-like_dom_sf"/>
</dbReference>
<dbReference type="Pfam" id="PF00400">
    <property type="entry name" value="WD40"/>
    <property type="match status" value="2"/>
</dbReference>
<dbReference type="InterPro" id="IPR001680">
    <property type="entry name" value="WD40_rpt"/>
</dbReference>
<organism evidence="5 6">
    <name type="scientific">Heterorhabditis bacteriophora</name>
    <name type="common">Entomopathogenic nematode worm</name>
    <dbReference type="NCBI Taxonomy" id="37862"/>
    <lineage>
        <taxon>Eukaryota</taxon>
        <taxon>Metazoa</taxon>
        <taxon>Ecdysozoa</taxon>
        <taxon>Nematoda</taxon>
        <taxon>Chromadorea</taxon>
        <taxon>Rhabditida</taxon>
        <taxon>Rhabditina</taxon>
        <taxon>Rhabditomorpha</taxon>
        <taxon>Strongyloidea</taxon>
        <taxon>Heterorhabditidae</taxon>
        <taxon>Heterorhabditis</taxon>
    </lineage>
</organism>
<dbReference type="PANTHER" id="PTHR19876">
    <property type="entry name" value="COATOMER"/>
    <property type="match status" value="1"/>
</dbReference>
<evidence type="ECO:0000256" key="3">
    <source>
        <dbReference type="ARBA" id="ARBA00022737"/>
    </source>
</evidence>
<sequence>MLVKQSFIGHSGWVSCVKWNPNDEKCFVSASFDKSVKVWDIRSAKTSLFDLYGHDDRVLCCAWGLDGIIASGSVDSTLKMGKGFQNFMSKKDFHPSAWWNLKRVEITFDSLHEVFIETLCICYIFKEEPKFDWQRKYQAPREDWAKNNELIQDQPFGIQV</sequence>
<dbReference type="Gene3D" id="2.130.10.10">
    <property type="entry name" value="YVTN repeat-like/Quinoprotein amine dehydrogenase"/>
    <property type="match status" value="1"/>
</dbReference>
<dbReference type="PANTHER" id="PTHR19876:SF2">
    <property type="entry name" value="COATOMER SUBUNIT BETA"/>
    <property type="match status" value="1"/>
</dbReference>
<dbReference type="GO" id="GO:0006890">
    <property type="term" value="P:retrograde vesicle-mediated transport, Golgi to endoplasmic reticulum"/>
    <property type="evidence" value="ECO:0007669"/>
    <property type="project" value="TreeGrafter"/>
</dbReference>
<dbReference type="GO" id="GO:0006888">
    <property type="term" value="P:endoplasmic reticulum to Golgi vesicle-mediated transport"/>
    <property type="evidence" value="ECO:0007669"/>
    <property type="project" value="TreeGrafter"/>
</dbReference>
<dbReference type="PROSITE" id="PS51257">
    <property type="entry name" value="PROKAR_LIPOPROTEIN"/>
    <property type="match status" value="1"/>
</dbReference>
<dbReference type="GO" id="GO:0006886">
    <property type="term" value="P:intracellular protein transport"/>
    <property type="evidence" value="ECO:0007669"/>
    <property type="project" value="TreeGrafter"/>
</dbReference>
<evidence type="ECO:0000256" key="2">
    <source>
        <dbReference type="ARBA" id="ARBA00022574"/>
    </source>
</evidence>
<dbReference type="AlphaFoldDB" id="A0A1I7XR95"/>
<protein>
    <submittedName>
        <fullName evidence="6">WD_REPEATS_REGION domain-containing protein</fullName>
    </submittedName>
</protein>
<dbReference type="GO" id="GO:0030126">
    <property type="term" value="C:COPI vesicle coat"/>
    <property type="evidence" value="ECO:0007669"/>
    <property type="project" value="TreeGrafter"/>
</dbReference>
<dbReference type="SMART" id="SM00320">
    <property type="entry name" value="WD40"/>
    <property type="match status" value="2"/>
</dbReference>
<dbReference type="PROSITE" id="PS50294">
    <property type="entry name" value="WD_REPEATS_REGION"/>
    <property type="match status" value="1"/>
</dbReference>
<name>A0A1I7XR95_HETBA</name>
<accession>A0A1I7XR95</accession>
<reference evidence="6" key="1">
    <citation type="submission" date="2016-11" db="UniProtKB">
        <authorList>
            <consortium name="WormBaseParasite"/>
        </authorList>
    </citation>
    <scope>IDENTIFICATION</scope>
</reference>
<proteinExistence type="predicted"/>
<dbReference type="SUPFAM" id="SSF50978">
    <property type="entry name" value="WD40 repeat-like"/>
    <property type="match status" value="1"/>
</dbReference>
<dbReference type="InterPro" id="IPR036322">
    <property type="entry name" value="WD40_repeat_dom_sf"/>
</dbReference>
<keyword evidence="3" id="KW-0677">Repeat</keyword>
<dbReference type="PROSITE" id="PS50082">
    <property type="entry name" value="WD_REPEATS_2"/>
    <property type="match status" value="1"/>
</dbReference>
<keyword evidence="2 4" id="KW-0853">WD repeat</keyword>
<dbReference type="WBParaSite" id="Hba_20053">
    <property type="protein sequence ID" value="Hba_20053"/>
    <property type="gene ID" value="Hba_20053"/>
</dbReference>
<evidence type="ECO:0000313" key="5">
    <source>
        <dbReference type="Proteomes" id="UP000095283"/>
    </source>
</evidence>
<dbReference type="Proteomes" id="UP000095283">
    <property type="component" value="Unplaced"/>
</dbReference>
<feature type="repeat" description="WD" evidence="4">
    <location>
        <begin position="7"/>
        <end position="49"/>
    </location>
</feature>
<dbReference type="GO" id="GO:0006891">
    <property type="term" value="P:intra-Golgi vesicle-mediated transport"/>
    <property type="evidence" value="ECO:0007669"/>
    <property type="project" value="TreeGrafter"/>
</dbReference>
<evidence type="ECO:0000313" key="6">
    <source>
        <dbReference type="WBParaSite" id="Hba_20053"/>
    </source>
</evidence>
<evidence type="ECO:0000256" key="1">
    <source>
        <dbReference type="ARBA" id="ARBA00004347"/>
    </source>
</evidence>
<keyword evidence="5" id="KW-1185">Reference proteome</keyword>